<sequence>MLDHLSIPVRDITRSRQFYAAALEPLGYTLIKDMSFAVSFAVTEGYGESSDPGGEFWIYQSKGEPCPAVHFAFSAASRERVEAFFAAAMAVGGIDNGPPGLRPNYHRDYYAAFVRDPDGYNIEAVYHRQP</sequence>
<evidence type="ECO:0000259" key="1">
    <source>
        <dbReference type="PROSITE" id="PS51819"/>
    </source>
</evidence>
<evidence type="ECO:0000313" key="6">
    <source>
        <dbReference type="Proteomes" id="UP000269665"/>
    </source>
</evidence>
<reference evidence="7" key="4">
    <citation type="submission" date="2023-07" db="EMBL/GenBank/DDBJ databases">
        <title>Identification of Pectobacterium versatile causing blackleg of potato from New York State with a whole genome sequencing approach.</title>
        <authorList>
            <person name="Ma X."/>
            <person name="Swingle B."/>
        </authorList>
    </citation>
    <scope>NUCLEOTIDE SEQUENCE [LARGE SCALE GENOMIC DNA]</scope>
    <source>
        <strain evidence="7">NY1588A</strain>
    </source>
</reference>
<dbReference type="PANTHER" id="PTHR35006">
    <property type="entry name" value="GLYOXALASE FAMILY PROTEIN (AFU_ORTHOLOGUE AFUA_5G14830)"/>
    <property type="match status" value="1"/>
</dbReference>
<keyword evidence="7" id="KW-1185">Reference proteome</keyword>
<dbReference type="Proteomes" id="UP001194579">
    <property type="component" value="Unassembled WGS sequence"/>
</dbReference>
<reference evidence="4 6" key="3">
    <citation type="journal article" date="2018" name="BMC Genomics">
        <title>High genomic variability in the plant pathogenic bacterium Pectobacterium parmentieri deciphered from de novo assembled complete genomes.</title>
        <authorList>
            <person name="Zoledowska S."/>
            <person name="Motyka-Pomagruk A."/>
            <person name="Sledz W."/>
            <person name="Mengoni A."/>
            <person name="Lojkowska E."/>
        </authorList>
    </citation>
    <scope>NUCLEOTIDE SEQUENCE [LARGE SCALE GENOMIC DNA]</scope>
    <source>
        <strain evidence="4 6">IFB5626</strain>
    </source>
</reference>
<dbReference type="EMBL" id="WABS01000043">
    <property type="protein sequence ID" value="MBI0556413.1"/>
    <property type="molecule type" value="Genomic_DNA"/>
</dbReference>
<reference evidence="3" key="5">
    <citation type="submission" date="2024-05" db="EMBL/GenBank/DDBJ databases">
        <title>Identification of Pectobacterium versatile causing blackleg of potato from New York State with a whole genome sequencing approach.</title>
        <authorList>
            <person name="Ma X."/>
            <person name="Swingle B."/>
        </authorList>
    </citation>
    <scope>NUCLEOTIDE SEQUENCE</scope>
    <source>
        <strain evidence="3">NY1588A</strain>
    </source>
</reference>
<evidence type="ECO:0000313" key="4">
    <source>
        <dbReference type="EMBL" id="RKO77480.1"/>
    </source>
</evidence>
<dbReference type="InterPro" id="IPR004360">
    <property type="entry name" value="Glyas_Fos-R_dOase_dom"/>
</dbReference>
<proteinExistence type="predicted"/>
<dbReference type="PATRIC" id="fig|1166016.3.peg.3672"/>
<dbReference type="KEGG" id="pec:W5S_3611"/>
<dbReference type="KEGG" id="ppar:A8F97_01250"/>
<dbReference type="InterPro" id="IPR037523">
    <property type="entry name" value="VOC_core"/>
</dbReference>
<dbReference type="Proteomes" id="UP000008044">
    <property type="component" value="Chromosome"/>
</dbReference>
<dbReference type="OMA" id="LWPEYHP"/>
<name>A0A0H3I6S2_PECPM</name>
<dbReference type="InterPro" id="IPR029068">
    <property type="entry name" value="Glyas_Bleomycin-R_OHBP_Dase"/>
</dbReference>
<organism evidence="2 5">
    <name type="scientific">Pectobacterium parmentieri</name>
    <dbReference type="NCBI Taxonomy" id="1905730"/>
    <lineage>
        <taxon>Bacteria</taxon>
        <taxon>Pseudomonadati</taxon>
        <taxon>Pseudomonadota</taxon>
        <taxon>Gammaproteobacteria</taxon>
        <taxon>Enterobacterales</taxon>
        <taxon>Pectobacteriaceae</taxon>
        <taxon>Pectobacterium</taxon>
    </lineage>
</organism>
<dbReference type="Gene3D" id="3.10.180.10">
    <property type="entry name" value="2,3-Dihydroxybiphenyl 1,2-Dioxygenase, domain 1"/>
    <property type="match status" value="1"/>
</dbReference>
<dbReference type="GeneID" id="45848077"/>
<evidence type="ECO:0000313" key="7">
    <source>
        <dbReference type="Proteomes" id="UP001194579"/>
    </source>
</evidence>
<dbReference type="EMBL" id="CP003415">
    <property type="protein sequence ID" value="AFI91680.1"/>
    <property type="molecule type" value="Genomic_DNA"/>
</dbReference>
<reference evidence="2" key="2">
    <citation type="submission" date="2012-03" db="EMBL/GenBank/DDBJ databases">
        <authorList>
            <person name="Koskinen P."/>
            <person name="Laine P."/>
            <person name="Niemi O."/>
            <person name="Nykyri J."/>
            <person name="Harjunpaa H."/>
            <person name="Auvinen P."/>
            <person name="Paulin L."/>
            <person name="Pirhonen M."/>
            <person name="Palva T."/>
            <person name="Holm L."/>
        </authorList>
    </citation>
    <scope>NUCLEOTIDE SEQUENCE</scope>
    <source>
        <strain evidence="2">SCC3193</strain>
    </source>
</reference>
<dbReference type="AlphaFoldDB" id="A0A0H3I6S2"/>
<evidence type="ECO:0000313" key="3">
    <source>
        <dbReference type="EMBL" id="MBI0556413.1"/>
    </source>
</evidence>
<dbReference type="eggNOG" id="COG0346">
    <property type="taxonomic scope" value="Bacteria"/>
</dbReference>
<dbReference type="STRING" id="1905730.W5S_3611"/>
<evidence type="ECO:0000313" key="5">
    <source>
        <dbReference type="Proteomes" id="UP000008044"/>
    </source>
</evidence>
<reference evidence="2 5" key="1">
    <citation type="journal article" date="2012" name="J. Bacteriol.">
        <title>Genome sequence of Pectobacterium sp. strain SCC3193.</title>
        <authorList>
            <person name="Koskinen J.P."/>
            <person name="Laine P."/>
            <person name="Niemi O."/>
            <person name="Nykyri J."/>
            <person name="Harjunpaa H."/>
            <person name="Auvinen P."/>
            <person name="Paulin L."/>
            <person name="Pirhonen M."/>
            <person name="Palva T."/>
            <person name="Holm L."/>
        </authorList>
    </citation>
    <scope>NUCLEOTIDE SEQUENCE [LARGE SCALE GENOMIC DNA]</scope>
    <source>
        <strain evidence="2 5">SCC3193</strain>
    </source>
</reference>
<dbReference type="PANTHER" id="PTHR35006:SF2">
    <property type="entry name" value="GLYOXALASE FAMILY PROTEIN (AFU_ORTHOLOGUE AFUA_5G14830)"/>
    <property type="match status" value="1"/>
</dbReference>
<dbReference type="CDD" id="cd07262">
    <property type="entry name" value="VOC_like"/>
    <property type="match status" value="1"/>
</dbReference>
<gene>
    <name evidence="2" type="ordered locus">W5S_3611</name>
    <name evidence="4" type="ORF">C5E00_12115</name>
    <name evidence="3" type="ORF">F6Q06_18255</name>
</gene>
<dbReference type="Pfam" id="PF00903">
    <property type="entry name" value="Glyoxalase"/>
    <property type="match status" value="1"/>
</dbReference>
<dbReference type="PROSITE" id="PS51819">
    <property type="entry name" value="VOC"/>
    <property type="match status" value="1"/>
</dbReference>
<dbReference type="EMBL" id="PSZG01000001">
    <property type="protein sequence ID" value="RKO77480.1"/>
    <property type="molecule type" value="Genomic_DNA"/>
</dbReference>
<dbReference type="HOGENOM" id="CLU_046006_6_1_6"/>
<dbReference type="RefSeq" id="WP_014701144.1">
    <property type="nucleotide sequence ID" value="NC_017845.1"/>
</dbReference>
<feature type="domain" description="VOC" evidence="1">
    <location>
        <begin position="1"/>
        <end position="127"/>
    </location>
</feature>
<evidence type="ECO:0000313" key="2">
    <source>
        <dbReference type="EMBL" id="AFI91680.1"/>
    </source>
</evidence>
<dbReference type="Proteomes" id="UP000269665">
    <property type="component" value="Unassembled WGS sequence"/>
</dbReference>
<protein>
    <submittedName>
        <fullName evidence="2">Glyoxalase/bleomycin resistance protein/dioxygenase</fullName>
    </submittedName>
    <submittedName>
        <fullName evidence="3">VOC family protein</fullName>
    </submittedName>
</protein>
<accession>A0A0H3I6S2</accession>
<dbReference type="OrthoDB" id="9800438at2"/>
<dbReference type="SUPFAM" id="SSF54593">
    <property type="entry name" value="Glyoxalase/Bleomycin resistance protein/Dihydroxybiphenyl dioxygenase"/>
    <property type="match status" value="1"/>
</dbReference>